<keyword evidence="4" id="KW-1185">Reference proteome</keyword>
<feature type="compositionally biased region" description="Basic residues" evidence="1">
    <location>
        <begin position="41"/>
        <end position="56"/>
    </location>
</feature>
<reference evidence="3 4" key="1">
    <citation type="journal article" date="2024" name="Science">
        <title>Giant polyketide synthase enzymes in the biosynthesis of giant marine polyether toxins.</title>
        <authorList>
            <person name="Fallon T.R."/>
            <person name="Shende V.V."/>
            <person name="Wierzbicki I.H."/>
            <person name="Pendleton A.L."/>
            <person name="Watervoot N.F."/>
            <person name="Auber R.P."/>
            <person name="Gonzalez D.J."/>
            <person name="Wisecaver J.H."/>
            <person name="Moore B.S."/>
        </authorList>
    </citation>
    <scope>NUCLEOTIDE SEQUENCE [LARGE SCALE GENOMIC DNA]</scope>
    <source>
        <strain evidence="3 4">12B1</strain>
    </source>
</reference>
<evidence type="ECO:0000313" key="3">
    <source>
        <dbReference type="EMBL" id="KAL1515825.1"/>
    </source>
</evidence>
<feature type="region of interest" description="Disordered" evidence="1">
    <location>
        <begin position="41"/>
        <end position="70"/>
    </location>
</feature>
<dbReference type="Pfam" id="PF17257">
    <property type="entry name" value="DUF5323"/>
    <property type="match status" value="1"/>
</dbReference>
<evidence type="ECO:0000256" key="1">
    <source>
        <dbReference type="SAM" id="MobiDB-lite"/>
    </source>
</evidence>
<evidence type="ECO:0000256" key="2">
    <source>
        <dbReference type="SAM" id="SignalP"/>
    </source>
</evidence>
<feature type="signal peptide" evidence="2">
    <location>
        <begin position="1"/>
        <end position="16"/>
    </location>
</feature>
<dbReference type="EMBL" id="JBGBPQ010000011">
    <property type="protein sequence ID" value="KAL1515825.1"/>
    <property type="molecule type" value="Genomic_DNA"/>
</dbReference>
<dbReference type="InterPro" id="IPR020526">
    <property type="entry name" value="Ribosomal_cL38"/>
</dbReference>
<dbReference type="GO" id="GO:0006412">
    <property type="term" value="P:translation"/>
    <property type="evidence" value="ECO:0007669"/>
    <property type="project" value="InterPro"/>
</dbReference>
<evidence type="ECO:0008006" key="5">
    <source>
        <dbReference type="Google" id="ProtNLM"/>
    </source>
</evidence>
<protein>
    <recommendedName>
        <fullName evidence="5">Ubiquitin-like domain-containing protein</fullName>
    </recommendedName>
</protein>
<comment type="caution">
    <text evidence="3">The sequence shown here is derived from an EMBL/GenBank/DDBJ whole genome shotgun (WGS) entry which is preliminary data.</text>
</comment>
<dbReference type="GO" id="GO:0005840">
    <property type="term" value="C:ribosome"/>
    <property type="evidence" value="ECO:0007669"/>
    <property type="project" value="InterPro"/>
</dbReference>
<organism evidence="3 4">
    <name type="scientific">Prymnesium parvum</name>
    <name type="common">Toxic golden alga</name>
    <dbReference type="NCBI Taxonomy" id="97485"/>
    <lineage>
        <taxon>Eukaryota</taxon>
        <taxon>Haptista</taxon>
        <taxon>Haptophyta</taxon>
        <taxon>Prymnesiophyceae</taxon>
        <taxon>Prymnesiales</taxon>
        <taxon>Prymnesiaceae</taxon>
        <taxon>Prymnesium</taxon>
    </lineage>
</organism>
<name>A0AB34JAN2_PRYPA</name>
<accession>A0AB34JAN2</accession>
<dbReference type="AlphaFoldDB" id="A0AB34JAN2"/>
<dbReference type="GO" id="GO:0003735">
    <property type="term" value="F:structural constituent of ribosome"/>
    <property type="evidence" value="ECO:0007669"/>
    <property type="project" value="InterPro"/>
</dbReference>
<dbReference type="GO" id="GO:0009507">
    <property type="term" value="C:chloroplast"/>
    <property type="evidence" value="ECO:0007669"/>
    <property type="project" value="InterPro"/>
</dbReference>
<sequence>MPRSVLLLAVLPLVAAFAPGALPASAATRFSSPVTMAHHVQKKATKGHQAYRPRKSRPSDRNRTPPSYPAIPDVPWMLPIDSLTGPKVTTVSIAVEATDTAESLKGKLTAAGAEAPEKVFFGGAELTGSLGDAGLAEGKSLAANVYSKA</sequence>
<proteinExistence type="predicted"/>
<gene>
    <name evidence="3" type="ORF">AB1Y20_002441</name>
</gene>
<dbReference type="Proteomes" id="UP001515480">
    <property type="component" value="Unassembled WGS sequence"/>
</dbReference>
<feature type="chain" id="PRO_5044341604" description="Ubiquitin-like domain-containing protein" evidence="2">
    <location>
        <begin position="17"/>
        <end position="149"/>
    </location>
</feature>
<dbReference type="GO" id="GO:0019843">
    <property type="term" value="F:rRNA binding"/>
    <property type="evidence" value="ECO:0007669"/>
    <property type="project" value="InterPro"/>
</dbReference>
<evidence type="ECO:0000313" key="4">
    <source>
        <dbReference type="Proteomes" id="UP001515480"/>
    </source>
</evidence>
<keyword evidence="2" id="KW-0732">Signal</keyword>